<evidence type="ECO:0000256" key="6">
    <source>
        <dbReference type="SAM" id="Coils"/>
    </source>
</evidence>
<dbReference type="GO" id="GO:0005634">
    <property type="term" value="C:nucleus"/>
    <property type="evidence" value="ECO:0007669"/>
    <property type="project" value="UniProtKB-SubCell"/>
</dbReference>
<keyword evidence="3" id="KW-0238">DNA-binding</keyword>
<evidence type="ECO:0000256" key="5">
    <source>
        <dbReference type="ARBA" id="ARBA00023242"/>
    </source>
</evidence>
<feature type="coiled-coil region" evidence="6">
    <location>
        <begin position="132"/>
        <end position="159"/>
    </location>
</feature>
<proteinExistence type="predicted"/>
<dbReference type="PROSITE" id="PS00036">
    <property type="entry name" value="BZIP_BASIC"/>
    <property type="match status" value="1"/>
</dbReference>
<dbReference type="Gene3D" id="1.20.5.170">
    <property type="match status" value="1"/>
</dbReference>
<dbReference type="InterPro" id="IPR045314">
    <property type="entry name" value="bZIP_plant_GBF1"/>
</dbReference>
<dbReference type="PANTHER" id="PTHR45764">
    <property type="entry name" value="BZIP TRANSCRIPTION FACTOR 44"/>
    <property type="match status" value="1"/>
</dbReference>
<evidence type="ECO:0000313" key="9">
    <source>
        <dbReference type="EMBL" id="URE44082.1"/>
    </source>
</evidence>
<dbReference type="InterPro" id="IPR046347">
    <property type="entry name" value="bZIP_sf"/>
</dbReference>
<evidence type="ECO:0000256" key="1">
    <source>
        <dbReference type="ARBA" id="ARBA00004123"/>
    </source>
</evidence>
<evidence type="ECO:0000256" key="7">
    <source>
        <dbReference type="SAM" id="MobiDB-lite"/>
    </source>
</evidence>
<reference evidence="9" key="1">
    <citation type="submission" date="2022-05" db="EMBL/GenBank/DDBJ databases">
        <title>The Musa troglodytarum L. genome provides insights into the mechanism of non-climacteric behaviour and enrichment of carotenoids.</title>
        <authorList>
            <person name="Wang J."/>
        </authorList>
    </citation>
    <scope>NUCLEOTIDE SEQUENCE</scope>
    <source>
        <tissue evidence="9">Leaf</tissue>
    </source>
</reference>
<dbReference type="PROSITE" id="PS50217">
    <property type="entry name" value="BZIP"/>
    <property type="match status" value="1"/>
</dbReference>
<dbReference type="GO" id="GO:0003700">
    <property type="term" value="F:DNA-binding transcription factor activity"/>
    <property type="evidence" value="ECO:0007669"/>
    <property type="project" value="InterPro"/>
</dbReference>
<keyword evidence="10" id="KW-1185">Reference proteome</keyword>
<protein>
    <submittedName>
        <fullName evidence="9">Ocs element-binding factor 1</fullName>
    </submittedName>
</protein>
<evidence type="ECO:0000313" key="10">
    <source>
        <dbReference type="Proteomes" id="UP001055439"/>
    </source>
</evidence>
<feature type="domain" description="BZIP" evidence="8">
    <location>
        <begin position="79"/>
        <end position="121"/>
    </location>
</feature>
<feature type="region of interest" description="Disordered" evidence="7">
    <location>
        <begin position="56"/>
        <end position="98"/>
    </location>
</feature>
<accession>A0A9E7IA02</accession>
<keyword evidence="2" id="KW-0805">Transcription regulation</keyword>
<dbReference type="Pfam" id="PF00170">
    <property type="entry name" value="bZIP_1"/>
    <property type="match status" value="1"/>
</dbReference>
<dbReference type="GO" id="GO:0045893">
    <property type="term" value="P:positive regulation of DNA-templated transcription"/>
    <property type="evidence" value="ECO:0007669"/>
    <property type="project" value="TreeGrafter"/>
</dbReference>
<dbReference type="GO" id="GO:0046982">
    <property type="term" value="F:protein heterodimerization activity"/>
    <property type="evidence" value="ECO:0007669"/>
    <property type="project" value="UniProtKB-ARBA"/>
</dbReference>
<sequence>MLPTRSELLPSECMINPTLQRMSHLVQSFSVVFLYWFYVFHELRAEKHQVLMASPGGTSSGSSMFHSSGSSEDLQAAMDEKKRKRMISNRESARRSRLRKQKHLDDLMALANQLRKENSRVLAVLNLTTRHCAAAQAENSVLKAQMMELSSRLESLNEMLDIFNVNSSSSSSFFMGDGLHAIDNSISPLIQSYTTQPIMAAAEHMFHH</sequence>
<gene>
    <name evidence="9" type="ORF">MUK42_15038</name>
</gene>
<name>A0A9E7IA02_9LILI</name>
<dbReference type="CDD" id="cd14702">
    <property type="entry name" value="bZIP_plant_GBF1"/>
    <property type="match status" value="1"/>
</dbReference>
<evidence type="ECO:0000259" key="8">
    <source>
        <dbReference type="PROSITE" id="PS50217"/>
    </source>
</evidence>
<keyword evidence="5" id="KW-0539">Nucleus</keyword>
<organism evidence="9 10">
    <name type="scientific">Musa troglodytarum</name>
    <name type="common">fe'i banana</name>
    <dbReference type="NCBI Taxonomy" id="320322"/>
    <lineage>
        <taxon>Eukaryota</taxon>
        <taxon>Viridiplantae</taxon>
        <taxon>Streptophyta</taxon>
        <taxon>Embryophyta</taxon>
        <taxon>Tracheophyta</taxon>
        <taxon>Spermatophyta</taxon>
        <taxon>Magnoliopsida</taxon>
        <taxon>Liliopsida</taxon>
        <taxon>Zingiberales</taxon>
        <taxon>Musaceae</taxon>
        <taxon>Musa</taxon>
    </lineage>
</organism>
<dbReference type="FunFam" id="1.20.5.170:FF:000020">
    <property type="entry name" value="BZIP transcription factor"/>
    <property type="match status" value="1"/>
</dbReference>
<comment type="subcellular location">
    <subcellularLocation>
        <location evidence="1">Nucleus</location>
    </subcellularLocation>
</comment>
<evidence type="ECO:0000256" key="3">
    <source>
        <dbReference type="ARBA" id="ARBA00023125"/>
    </source>
</evidence>
<dbReference type="SMART" id="SM00338">
    <property type="entry name" value="BRLZ"/>
    <property type="match status" value="1"/>
</dbReference>
<dbReference type="AlphaFoldDB" id="A0A9E7IA02"/>
<dbReference type="SUPFAM" id="SSF57959">
    <property type="entry name" value="Leucine zipper domain"/>
    <property type="match status" value="1"/>
</dbReference>
<dbReference type="InterPro" id="IPR004827">
    <property type="entry name" value="bZIP"/>
</dbReference>
<keyword evidence="4" id="KW-0804">Transcription</keyword>
<dbReference type="OrthoDB" id="10470922at2759"/>
<keyword evidence="6" id="KW-0175">Coiled coil</keyword>
<evidence type="ECO:0000256" key="2">
    <source>
        <dbReference type="ARBA" id="ARBA00023015"/>
    </source>
</evidence>
<feature type="compositionally biased region" description="Low complexity" evidence="7">
    <location>
        <begin position="56"/>
        <end position="71"/>
    </location>
</feature>
<dbReference type="EMBL" id="CP097511">
    <property type="protein sequence ID" value="URE44082.1"/>
    <property type="molecule type" value="Genomic_DNA"/>
</dbReference>
<dbReference type="GO" id="GO:0000976">
    <property type="term" value="F:transcription cis-regulatory region binding"/>
    <property type="evidence" value="ECO:0007669"/>
    <property type="project" value="TreeGrafter"/>
</dbReference>
<evidence type="ECO:0000256" key="4">
    <source>
        <dbReference type="ARBA" id="ARBA00023163"/>
    </source>
</evidence>
<dbReference type="Proteomes" id="UP001055439">
    <property type="component" value="Chromosome 9"/>
</dbReference>
<dbReference type="PANTHER" id="PTHR45764:SF76">
    <property type="entry name" value="OS02G0132500 PROTEIN"/>
    <property type="match status" value="1"/>
</dbReference>